<dbReference type="InterPro" id="IPR036388">
    <property type="entry name" value="WH-like_DNA-bd_sf"/>
</dbReference>
<dbReference type="PROSITE" id="PS51462">
    <property type="entry name" value="NUDIX"/>
    <property type="match status" value="1"/>
</dbReference>
<dbReference type="Pfam" id="PF24038">
    <property type="entry name" value="DUF7347"/>
    <property type="match status" value="1"/>
</dbReference>
<dbReference type="SUPFAM" id="SSF55811">
    <property type="entry name" value="Nudix"/>
    <property type="match status" value="1"/>
</dbReference>
<evidence type="ECO:0000313" key="3">
    <source>
        <dbReference type="Proteomes" id="UP000228952"/>
    </source>
</evidence>
<evidence type="ECO:0000313" key="2">
    <source>
        <dbReference type="EMBL" id="PJA13371.1"/>
    </source>
</evidence>
<accession>A0A2M7W1F2</accession>
<dbReference type="InterPro" id="IPR000086">
    <property type="entry name" value="NUDIX_hydrolase_dom"/>
</dbReference>
<proteinExistence type="predicted"/>
<dbReference type="Pfam" id="PF00293">
    <property type="entry name" value="NUDIX"/>
    <property type="match status" value="1"/>
</dbReference>
<dbReference type="Gene3D" id="3.90.79.10">
    <property type="entry name" value="Nucleoside Triphosphate Pyrophosphohydrolase"/>
    <property type="match status" value="1"/>
</dbReference>
<dbReference type="SUPFAM" id="SSF46785">
    <property type="entry name" value="Winged helix' DNA-binding domain"/>
    <property type="match status" value="1"/>
</dbReference>
<dbReference type="InterPro" id="IPR036390">
    <property type="entry name" value="WH_DNA-bd_sf"/>
</dbReference>
<dbReference type="InterPro" id="IPR015797">
    <property type="entry name" value="NUDIX_hydrolase-like_dom_sf"/>
</dbReference>
<name>A0A2M7W1F2_9BACT</name>
<comment type="caution">
    <text evidence="2">The sequence shown here is derived from an EMBL/GenBank/DDBJ whole genome shotgun (WGS) entry which is preliminary data.</text>
</comment>
<feature type="domain" description="Nudix hydrolase" evidence="1">
    <location>
        <begin position="77"/>
        <end position="218"/>
    </location>
</feature>
<reference evidence="3" key="1">
    <citation type="submission" date="2017-09" db="EMBL/GenBank/DDBJ databases">
        <title>Depth-based differentiation of microbial function through sediment-hosted aquifers and enrichment of novel symbionts in the deep terrestrial subsurface.</title>
        <authorList>
            <person name="Probst A.J."/>
            <person name="Ladd B."/>
            <person name="Jarett J.K."/>
            <person name="Geller-Mcgrath D.E."/>
            <person name="Sieber C.M.K."/>
            <person name="Emerson J.B."/>
            <person name="Anantharaman K."/>
            <person name="Thomas B.C."/>
            <person name="Malmstrom R."/>
            <person name="Stieglmeier M."/>
            <person name="Klingl A."/>
            <person name="Woyke T."/>
            <person name="Ryan C.M."/>
            <person name="Banfield J.F."/>
        </authorList>
    </citation>
    <scope>NUCLEOTIDE SEQUENCE [LARGE SCALE GENOMIC DNA]</scope>
</reference>
<dbReference type="Gene3D" id="1.10.10.10">
    <property type="entry name" value="Winged helix-like DNA-binding domain superfamily/Winged helix DNA-binding domain"/>
    <property type="match status" value="1"/>
</dbReference>
<dbReference type="Proteomes" id="UP000228952">
    <property type="component" value="Unassembled WGS sequence"/>
</dbReference>
<protein>
    <recommendedName>
        <fullName evidence="1">Nudix hydrolase domain-containing protein</fullName>
    </recommendedName>
</protein>
<dbReference type="EMBL" id="PFQB01000088">
    <property type="protein sequence ID" value="PJA13371.1"/>
    <property type="molecule type" value="Genomic_DNA"/>
</dbReference>
<evidence type="ECO:0000259" key="1">
    <source>
        <dbReference type="PROSITE" id="PS51462"/>
    </source>
</evidence>
<dbReference type="InterPro" id="IPR055771">
    <property type="entry name" value="DUF7347"/>
</dbReference>
<sequence>MNNAEIRLAILNRLMFTKSIFYSELQKVTENHDLFNYHLKELVTKKLVEKNKSTYSLTESGRQQVALMEEDGKYQKQIKVGMFINLFRKEKGKWQMLLYKRLKHPHFGLIGTVTGKLRWGDSLHDNLCRELDEELGVVPTKYEIIGTAREIFRNNEGEKVGDGVFFIFYVSEWTGTPNEKSIEGEYFWHDIDSILNLDNIFREGFESGIPHMKQYLEDRENFSPYVVENGEDKLGF</sequence>
<dbReference type="AlphaFoldDB" id="A0A2M7W1F2"/>
<gene>
    <name evidence="2" type="ORF">COX64_03465</name>
</gene>
<organism evidence="2 3">
    <name type="scientific">Candidatus Dojkabacteria bacterium CG_4_10_14_0_2_um_filter_Dojkabacteria_WS6_41_15</name>
    <dbReference type="NCBI Taxonomy" id="2014249"/>
    <lineage>
        <taxon>Bacteria</taxon>
        <taxon>Candidatus Dojkabacteria</taxon>
    </lineage>
</organism>